<evidence type="ECO:0000313" key="3">
    <source>
        <dbReference type="EMBL" id="KAF2748171.1"/>
    </source>
</evidence>
<keyword evidence="4" id="KW-1185">Reference proteome</keyword>
<dbReference type="AlphaFoldDB" id="A0A6A6VG53"/>
<evidence type="ECO:0000256" key="1">
    <source>
        <dbReference type="SAM" id="SignalP"/>
    </source>
</evidence>
<feature type="chain" id="PRO_5025573392" description="DUF8021 domain-containing protein" evidence="1">
    <location>
        <begin position="21"/>
        <end position="280"/>
    </location>
</feature>
<dbReference type="InterPro" id="IPR058334">
    <property type="entry name" value="DUF8021"/>
</dbReference>
<accession>A0A6A6VG53</accession>
<reference evidence="3" key="1">
    <citation type="journal article" date="2020" name="Stud. Mycol.">
        <title>101 Dothideomycetes genomes: a test case for predicting lifestyles and emergence of pathogens.</title>
        <authorList>
            <person name="Haridas S."/>
            <person name="Albert R."/>
            <person name="Binder M."/>
            <person name="Bloem J."/>
            <person name="Labutti K."/>
            <person name="Salamov A."/>
            <person name="Andreopoulos B."/>
            <person name="Baker S."/>
            <person name="Barry K."/>
            <person name="Bills G."/>
            <person name="Bluhm B."/>
            <person name="Cannon C."/>
            <person name="Castanera R."/>
            <person name="Culley D."/>
            <person name="Daum C."/>
            <person name="Ezra D."/>
            <person name="Gonzalez J."/>
            <person name="Henrissat B."/>
            <person name="Kuo A."/>
            <person name="Liang C."/>
            <person name="Lipzen A."/>
            <person name="Lutzoni F."/>
            <person name="Magnuson J."/>
            <person name="Mondo S."/>
            <person name="Nolan M."/>
            <person name="Ohm R."/>
            <person name="Pangilinan J."/>
            <person name="Park H.-J."/>
            <person name="Ramirez L."/>
            <person name="Alfaro M."/>
            <person name="Sun H."/>
            <person name="Tritt A."/>
            <person name="Yoshinaga Y."/>
            <person name="Zwiers L.-H."/>
            <person name="Turgeon B."/>
            <person name="Goodwin S."/>
            <person name="Spatafora J."/>
            <person name="Crous P."/>
            <person name="Grigoriev I."/>
        </authorList>
    </citation>
    <scope>NUCLEOTIDE SEQUENCE</scope>
    <source>
        <strain evidence="3">CBS 119925</strain>
    </source>
</reference>
<protein>
    <recommendedName>
        <fullName evidence="2">DUF8021 domain-containing protein</fullName>
    </recommendedName>
</protein>
<proteinExistence type="predicted"/>
<feature type="signal peptide" evidence="1">
    <location>
        <begin position="1"/>
        <end position="20"/>
    </location>
</feature>
<organism evidence="3 4">
    <name type="scientific">Sporormia fimetaria CBS 119925</name>
    <dbReference type="NCBI Taxonomy" id="1340428"/>
    <lineage>
        <taxon>Eukaryota</taxon>
        <taxon>Fungi</taxon>
        <taxon>Dikarya</taxon>
        <taxon>Ascomycota</taxon>
        <taxon>Pezizomycotina</taxon>
        <taxon>Dothideomycetes</taxon>
        <taxon>Pleosporomycetidae</taxon>
        <taxon>Pleosporales</taxon>
        <taxon>Sporormiaceae</taxon>
        <taxon>Sporormia</taxon>
    </lineage>
</organism>
<dbReference type="EMBL" id="MU006570">
    <property type="protein sequence ID" value="KAF2748171.1"/>
    <property type="molecule type" value="Genomic_DNA"/>
</dbReference>
<name>A0A6A6VG53_9PLEO</name>
<evidence type="ECO:0000259" key="2">
    <source>
        <dbReference type="Pfam" id="PF26061"/>
    </source>
</evidence>
<keyword evidence="1" id="KW-0732">Signal</keyword>
<dbReference type="Proteomes" id="UP000799440">
    <property type="component" value="Unassembled WGS sequence"/>
</dbReference>
<sequence>MFFSNPSIIAALAFAPAVFAACRPSRLVDTAEKWNRLVATGNRSEWADLKPYFTYRENYEDVPIAEGLATQGLPVSAKRTFFDNTACKFTTEHIVANHSHPYIITTQASMSHNATVLHELDVIVTDDGDFYDWNVTAYQGNVTSQDWGLVPETQRVSRQVLQDVADAYLDHLHDRTQFPAAKPCTVLSGGWINPKYANDSSADLCTHAPINESLPLQTITHRRYVIDESHGFVNIFNKFHGLERTDLNVTMPDSHMFRIEEGRLRHVHISAVCISRNCGW</sequence>
<gene>
    <name evidence="3" type="ORF">M011DRAFT_422413</name>
</gene>
<dbReference type="OrthoDB" id="3515051at2759"/>
<feature type="domain" description="DUF8021" evidence="2">
    <location>
        <begin position="154"/>
        <end position="268"/>
    </location>
</feature>
<evidence type="ECO:0000313" key="4">
    <source>
        <dbReference type="Proteomes" id="UP000799440"/>
    </source>
</evidence>
<dbReference type="Pfam" id="PF26061">
    <property type="entry name" value="DUF8021"/>
    <property type="match status" value="1"/>
</dbReference>